<dbReference type="CDD" id="cd06223">
    <property type="entry name" value="PRTases_typeI"/>
    <property type="match status" value="1"/>
</dbReference>
<dbReference type="EMBL" id="CAFBLT010000001">
    <property type="protein sequence ID" value="CAB4871842.1"/>
    <property type="molecule type" value="Genomic_DNA"/>
</dbReference>
<proteinExistence type="inferred from homology"/>
<dbReference type="Gene3D" id="3.40.50.2020">
    <property type="match status" value="1"/>
</dbReference>
<comment type="pathway">
    <text evidence="1">Pyrimidine metabolism; UMP biosynthesis via de novo pathway; UMP from orotate: step 1/2.</text>
</comment>
<keyword evidence="4" id="KW-0808">Transferase</keyword>
<dbReference type="EC" id="2.4.2.10" evidence="2"/>
<dbReference type="EMBL" id="CAFBPM010000006">
    <property type="protein sequence ID" value="CAB5019614.1"/>
    <property type="molecule type" value="Genomic_DNA"/>
</dbReference>
<evidence type="ECO:0000256" key="4">
    <source>
        <dbReference type="ARBA" id="ARBA00022679"/>
    </source>
</evidence>
<dbReference type="InterPro" id="IPR004467">
    <property type="entry name" value="Or_phspho_trans_dom"/>
</dbReference>
<dbReference type="EMBL" id="CAFABE010000016">
    <property type="protein sequence ID" value="CAB4822847.1"/>
    <property type="molecule type" value="Genomic_DNA"/>
</dbReference>
<dbReference type="InterPro" id="IPR000836">
    <property type="entry name" value="PRTase_dom"/>
</dbReference>
<dbReference type="InterPro" id="IPR029057">
    <property type="entry name" value="PRTase-like"/>
</dbReference>
<dbReference type="GO" id="GO:0004588">
    <property type="term" value="F:orotate phosphoribosyltransferase activity"/>
    <property type="evidence" value="ECO:0007669"/>
    <property type="project" value="UniProtKB-EC"/>
</dbReference>
<keyword evidence="3" id="KW-0328">Glycosyltransferase</keyword>
<dbReference type="InterPro" id="IPR023031">
    <property type="entry name" value="OPRT"/>
</dbReference>
<sequence length="188" mass="19438">MTELDPTREALRAHLLEHSVKTGDFTLKSGKKSSWFIDSKQTICRPEAMMLVAEALLAVIPDDATAIGGLTMGADPVAFITAGVAATNGRLLKAFSVRKEVKDHGAGGRIAGALETGDKVVITEDTVSRGTSLLEAAHAVQEFGAEVVLVTALVDRGGTVGEMAAAEGIKFAAVLTAPDLGFAYEGGA</sequence>
<gene>
    <name evidence="6" type="ORF">UFOPK3164_00542</name>
    <name evidence="7" type="ORF">UFOPK3427_00852</name>
    <name evidence="8" type="ORF">UFOPK4112_00835</name>
</gene>
<keyword evidence="5" id="KW-0665">Pyrimidine biosynthesis</keyword>
<dbReference type="HAMAP" id="MF_01208">
    <property type="entry name" value="PyrE"/>
    <property type="match status" value="1"/>
</dbReference>
<evidence type="ECO:0000256" key="3">
    <source>
        <dbReference type="ARBA" id="ARBA00022676"/>
    </source>
</evidence>
<dbReference type="UniPathway" id="UPA00070">
    <property type="reaction ID" value="UER00119"/>
</dbReference>
<evidence type="ECO:0000313" key="7">
    <source>
        <dbReference type="EMBL" id="CAB4871842.1"/>
    </source>
</evidence>
<name>A0A6J7DLP5_9ZZZZ</name>
<dbReference type="GO" id="GO:0019856">
    <property type="term" value="P:pyrimidine nucleobase biosynthetic process"/>
    <property type="evidence" value="ECO:0007669"/>
    <property type="project" value="TreeGrafter"/>
</dbReference>
<evidence type="ECO:0000256" key="5">
    <source>
        <dbReference type="ARBA" id="ARBA00022975"/>
    </source>
</evidence>
<dbReference type="SUPFAM" id="SSF53271">
    <property type="entry name" value="PRTase-like"/>
    <property type="match status" value="1"/>
</dbReference>
<dbReference type="PANTHER" id="PTHR19278:SF9">
    <property type="entry name" value="URIDINE 5'-MONOPHOSPHATE SYNTHASE"/>
    <property type="match status" value="1"/>
</dbReference>
<accession>A0A6J7DLP5</accession>
<dbReference type="AlphaFoldDB" id="A0A6J7DLP5"/>
<protein>
    <recommendedName>
        <fullName evidence="2">orotate phosphoribosyltransferase</fullName>
        <ecNumber evidence="2">2.4.2.10</ecNumber>
    </recommendedName>
</protein>
<dbReference type="PANTHER" id="PTHR19278">
    <property type="entry name" value="OROTATE PHOSPHORIBOSYLTRANSFERASE"/>
    <property type="match status" value="1"/>
</dbReference>
<dbReference type="GO" id="GO:0044205">
    <property type="term" value="P:'de novo' UMP biosynthetic process"/>
    <property type="evidence" value="ECO:0007669"/>
    <property type="project" value="UniProtKB-UniPathway"/>
</dbReference>
<reference evidence="7" key="1">
    <citation type="submission" date="2020-05" db="EMBL/GenBank/DDBJ databases">
        <authorList>
            <person name="Chiriac C."/>
            <person name="Salcher M."/>
            <person name="Ghai R."/>
            <person name="Kavagutti S V."/>
        </authorList>
    </citation>
    <scope>NUCLEOTIDE SEQUENCE</scope>
</reference>
<evidence type="ECO:0000256" key="1">
    <source>
        <dbReference type="ARBA" id="ARBA00004889"/>
    </source>
</evidence>
<evidence type="ECO:0000313" key="8">
    <source>
        <dbReference type="EMBL" id="CAB5019614.1"/>
    </source>
</evidence>
<organism evidence="7">
    <name type="scientific">freshwater metagenome</name>
    <dbReference type="NCBI Taxonomy" id="449393"/>
    <lineage>
        <taxon>unclassified sequences</taxon>
        <taxon>metagenomes</taxon>
        <taxon>ecological metagenomes</taxon>
    </lineage>
</organism>
<dbReference type="NCBIfam" id="TIGR00336">
    <property type="entry name" value="pyrE"/>
    <property type="match status" value="1"/>
</dbReference>
<evidence type="ECO:0000256" key="2">
    <source>
        <dbReference type="ARBA" id="ARBA00011971"/>
    </source>
</evidence>
<evidence type="ECO:0000313" key="6">
    <source>
        <dbReference type="EMBL" id="CAB4822847.1"/>
    </source>
</evidence>